<keyword evidence="4" id="KW-1185">Reference proteome</keyword>
<evidence type="ECO:0000256" key="1">
    <source>
        <dbReference type="SAM" id="MobiDB-lite"/>
    </source>
</evidence>
<evidence type="ECO:0000313" key="3">
    <source>
        <dbReference type="EMBL" id="SEG07218.1"/>
    </source>
</evidence>
<reference evidence="2 5" key="2">
    <citation type="journal article" date="2019" name="Nat. Commun.">
        <title>A new type of DNA phosphorothioation-based antiviral system in archaea.</title>
        <authorList>
            <person name="Xiong L."/>
            <person name="Liu S."/>
            <person name="Chen S."/>
            <person name="Xiao Y."/>
            <person name="Zhu B."/>
            <person name="Gao Y."/>
            <person name="Zhang Y."/>
            <person name="Chen B."/>
            <person name="Luo J."/>
            <person name="Deng Z."/>
            <person name="Chen X."/>
            <person name="Wang L."/>
            <person name="Chen S."/>
        </authorList>
    </citation>
    <scope>NUCLEOTIDE SEQUENCE [LARGE SCALE GENOMIC DNA]</scope>
    <source>
        <strain evidence="2 5">CGMCC 1.10331</strain>
    </source>
</reference>
<accession>A0A1H5X640</accession>
<dbReference type="InterPro" id="IPR001387">
    <property type="entry name" value="Cro/C1-type_HTH"/>
</dbReference>
<dbReference type="EMBL" id="FNVN01000001">
    <property type="protein sequence ID" value="SEG07218.1"/>
    <property type="molecule type" value="Genomic_DNA"/>
</dbReference>
<feature type="region of interest" description="Disordered" evidence="1">
    <location>
        <begin position="1"/>
        <end position="20"/>
    </location>
</feature>
<protein>
    <submittedName>
        <fullName evidence="3">Winged helix-turn-helix DNA-binding</fullName>
    </submittedName>
    <submittedName>
        <fullName evidence="2">Winged helix-turn-helix transcriptional regulator</fullName>
    </submittedName>
</protein>
<dbReference type="EMBL" id="CP031311">
    <property type="protein sequence ID" value="QCC46239.1"/>
    <property type="molecule type" value="Genomic_DNA"/>
</dbReference>
<dbReference type="InterPro" id="IPR036388">
    <property type="entry name" value="WH-like_DNA-bd_sf"/>
</dbReference>
<dbReference type="Proteomes" id="UP000236740">
    <property type="component" value="Unassembled WGS sequence"/>
</dbReference>
<evidence type="ECO:0000313" key="4">
    <source>
        <dbReference type="Proteomes" id="UP000236740"/>
    </source>
</evidence>
<feature type="compositionally biased region" description="Basic and acidic residues" evidence="1">
    <location>
        <begin position="97"/>
        <end position="112"/>
    </location>
</feature>
<feature type="region of interest" description="Disordered" evidence="1">
    <location>
        <begin position="189"/>
        <end position="234"/>
    </location>
</feature>
<organism evidence="3 4">
    <name type="scientific">Halobellus limi</name>
    <dbReference type="NCBI Taxonomy" id="699433"/>
    <lineage>
        <taxon>Archaea</taxon>
        <taxon>Methanobacteriati</taxon>
        <taxon>Methanobacteriota</taxon>
        <taxon>Stenosarchaea group</taxon>
        <taxon>Halobacteria</taxon>
        <taxon>Halobacteriales</taxon>
        <taxon>Haloferacaceae</taxon>
        <taxon>Halobellus</taxon>
    </lineage>
</organism>
<dbReference type="Proteomes" id="UP000296733">
    <property type="component" value="Chromosome"/>
</dbReference>
<dbReference type="AlphaFoldDB" id="A0A1H5X640"/>
<dbReference type="Pfam" id="PF13412">
    <property type="entry name" value="HTH_24"/>
    <property type="match status" value="1"/>
</dbReference>
<evidence type="ECO:0000313" key="5">
    <source>
        <dbReference type="Proteomes" id="UP000296733"/>
    </source>
</evidence>
<evidence type="ECO:0000313" key="2">
    <source>
        <dbReference type="EMBL" id="QCC46239.1"/>
    </source>
</evidence>
<dbReference type="GeneID" id="39856473"/>
<sequence length="276" mass="29679">MSNSPLTQIRDDKSARSPIPKAMIHKRILSVAERDPNATVGELSRSVSGARPDLVERVLEEYGDPGDRGTETERGGVAVDAAGETDGIETLDSPVVDAERADSRTDAERADPEADAAATTATAEVEDEQERELSAEQYEILAAIREHPNATQRDLADLVGVSCATINRRVNSIEGFEWDERAAFATSALDGEERRRSDGTQDGAGSPLPGTGDQSEAGSVERQERDGFQTAGTGEIGESLFGDVELTHKVVHACMASDRITEAEEMKILRAVLECR</sequence>
<name>A0A1H5X640_9EURY</name>
<dbReference type="InterPro" id="IPR036390">
    <property type="entry name" value="WH_DNA-bd_sf"/>
</dbReference>
<dbReference type="OrthoDB" id="170876at2157"/>
<dbReference type="CDD" id="cd00093">
    <property type="entry name" value="HTH_XRE"/>
    <property type="match status" value="1"/>
</dbReference>
<gene>
    <name evidence="2" type="ORF">DV707_00255</name>
    <name evidence="3" type="ORF">SAMN04488133_1509</name>
</gene>
<proteinExistence type="predicted"/>
<dbReference type="RefSeq" id="WP_103991162.1">
    <property type="nucleotide sequence ID" value="NZ_CP031311.1"/>
</dbReference>
<dbReference type="Gene3D" id="1.10.10.10">
    <property type="entry name" value="Winged helix-like DNA-binding domain superfamily/Winged helix DNA-binding domain"/>
    <property type="match status" value="1"/>
</dbReference>
<feature type="region of interest" description="Disordered" evidence="1">
    <location>
        <begin position="97"/>
        <end position="133"/>
    </location>
</feature>
<feature type="region of interest" description="Disordered" evidence="1">
    <location>
        <begin position="61"/>
        <end position="83"/>
    </location>
</feature>
<dbReference type="SUPFAM" id="SSF46785">
    <property type="entry name" value="Winged helix' DNA-binding domain"/>
    <property type="match status" value="1"/>
</dbReference>
<dbReference type="GO" id="GO:0003677">
    <property type="term" value="F:DNA binding"/>
    <property type="evidence" value="ECO:0007669"/>
    <property type="project" value="UniProtKB-KW"/>
</dbReference>
<feature type="compositionally biased region" description="Basic and acidic residues" evidence="1">
    <location>
        <begin position="61"/>
        <end position="74"/>
    </location>
</feature>
<keyword evidence="3" id="KW-0238">DNA-binding</keyword>
<reference evidence="3 4" key="1">
    <citation type="submission" date="2016-10" db="EMBL/GenBank/DDBJ databases">
        <authorList>
            <person name="de Groot N.N."/>
        </authorList>
    </citation>
    <scope>NUCLEOTIDE SEQUENCE [LARGE SCALE GENOMIC DNA]</scope>
    <source>
        <strain evidence="3 4">CGMCC 1.10331</strain>
    </source>
</reference>
<dbReference type="KEGG" id="hlm:DV707_00255"/>